<dbReference type="PANTHER" id="PTHR35896">
    <property type="entry name" value="IG-LIKE DOMAIN-CONTAINING PROTEIN"/>
    <property type="match status" value="1"/>
</dbReference>
<feature type="transmembrane region" description="Helical" evidence="1">
    <location>
        <begin position="37"/>
        <end position="60"/>
    </location>
</feature>
<proteinExistence type="predicted"/>
<keyword evidence="1" id="KW-0472">Membrane</keyword>
<dbReference type="AlphaFoldDB" id="A0A553HWE2"/>
<reference evidence="3" key="1">
    <citation type="submission" date="2019-06" db="EMBL/GenBank/DDBJ databases">
        <title>Draft genome sequence of the griseofulvin-producing fungus Xylaria cubensis strain G536.</title>
        <authorList>
            <person name="Mead M.E."/>
            <person name="Raja H.A."/>
            <person name="Steenwyk J.L."/>
            <person name="Knowles S.L."/>
            <person name="Oberlies N.H."/>
            <person name="Rokas A."/>
        </authorList>
    </citation>
    <scope>NUCLEOTIDE SEQUENCE [LARGE SCALE GENOMIC DNA]</scope>
    <source>
        <strain evidence="3">G536</strain>
    </source>
</reference>
<dbReference type="PANTHER" id="PTHR35896:SF3">
    <property type="entry name" value="MAJOR FACILITATOR SUPERFAMILY TRANSPORTER"/>
    <property type="match status" value="1"/>
</dbReference>
<keyword evidence="1" id="KW-1133">Transmembrane helix</keyword>
<name>A0A553HWE2_9PEZI</name>
<protein>
    <submittedName>
        <fullName evidence="2">Uncharacterized protein</fullName>
    </submittedName>
</protein>
<dbReference type="EMBL" id="VFLP01000038">
    <property type="protein sequence ID" value="TRX92274.1"/>
    <property type="molecule type" value="Genomic_DNA"/>
</dbReference>
<gene>
    <name evidence="2" type="ORF">FHL15_006889</name>
</gene>
<evidence type="ECO:0000313" key="3">
    <source>
        <dbReference type="Proteomes" id="UP000319160"/>
    </source>
</evidence>
<dbReference type="OrthoDB" id="3501153at2759"/>
<evidence type="ECO:0000313" key="2">
    <source>
        <dbReference type="EMBL" id="TRX92274.1"/>
    </source>
</evidence>
<organism evidence="2 3">
    <name type="scientific">Xylaria flabelliformis</name>
    <dbReference type="NCBI Taxonomy" id="2512241"/>
    <lineage>
        <taxon>Eukaryota</taxon>
        <taxon>Fungi</taxon>
        <taxon>Dikarya</taxon>
        <taxon>Ascomycota</taxon>
        <taxon>Pezizomycotina</taxon>
        <taxon>Sordariomycetes</taxon>
        <taxon>Xylariomycetidae</taxon>
        <taxon>Xylariales</taxon>
        <taxon>Xylariaceae</taxon>
        <taxon>Xylaria</taxon>
    </lineage>
</organism>
<keyword evidence="3" id="KW-1185">Reference proteome</keyword>
<comment type="caution">
    <text evidence="2">The sequence shown here is derived from an EMBL/GenBank/DDBJ whole genome shotgun (WGS) entry which is preliminary data.</text>
</comment>
<dbReference type="Proteomes" id="UP000319160">
    <property type="component" value="Unassembled WGS sequence"/>
</dbReference>
<evidence type="ECO:0000256" key="1">
    <source>
        <dbReference type="SAM" id="Phobius"/>
    </source>
</evidence>
<accession>A0A553HWE2</accession>
<sequence length="220" mass="24498">MRYHRLRLSEEKEEKLCAENDEYAGEQSKGLASRTNIVRVAILAIIALAVSLITVSTLYIQLLRQHAPRPLLTCGESVEEAQQAGCSFDRLTKTWLPAACPRHYEEQFVQYPSKLNISEWKYWTDLSATEEITDDDMALLAETKARSTASWVSTLRMHIAHCAFGLMRRSDLSDAGERIDLATAPLDHTHHCIELLLEAAMLAPGIDAPLAQGSVIFGAC</sequence>
<keyword evidence="1" id="KW-0812">Transmembrane</keyword>
<dbReference type="InterPro" id="IPR053008">
    <property type="entry name" value="Phomopsin_biosynth_assoc"/>
</dbReference>